<dbReference type="RefSeq" id="WP_307285383.1">
    <property type="nucleotide sequence ID" value="NZ_JAUSZT010000003.1"/>
</dbReference>
<dbReference type="Proteomes" id="UP001237780">
    <property type="component" value="Unassembled WGS sequence"/>
</dbReference>
<organism evidence="1 2">
    <name type="scientific">Phyllobacterium ifriqiyense</name>
    <dbReference type="NCBI Taxonomy" id="314238"/>
    <lineage>
        <taxon>Bacteria</taxon>
        <taxon>Pseudomonadati</taxon>
        <taxon>Pseudomonadota</taxon>
        <taxon>Alphaproteobacteria</taxon>
        <taxon>Hyphomicrobiales</taxon>
        <taxon>Phyllobacteriaceae</taxon>
        <taxon>Phyllobacterium</taxon>
    </lineage>
</organism>
<dbReference type="EMBL" id="JAUSZT010000003">
    <property type="protein sequence ID" value="MDQ0999280.1"/>
    <property type="molecule type" value="Genomic_DNA"/>
</dbReference>
<keyword evidence="2" id="KW-1185">Reference proteome</keyword>
<reference evidence="1 2" key="1">
    <citation type="submission" date="2023-07" db="EMBL/GenBank/DDBJ databases">
        <title>Comparative genomics of wheat-associated soil bacteria to identify genetic determinants of phenazine resistance.</title>
        <authorList>
            <person name="Mouncey N."/>
        </authorList>
    </citation>
    <scope>NUCLEOTIDE SEQUENCE [LARGE SCALE GENOMIC DNA]</scope>
    <source>
        <strain evidence="1 2">W4I11</strain>
    </source>
</reference>
<comment type="caution">
    <text evidence="1">The sequence shown here is derived from an EMBL/GenBank/DDBJ whole genome shotgun (WGS) entry which is preliminary data.</text>
</comment>
<evidence type="ECO:0008006" key="3">
    <source>
        <dbReference type="Google" id="ProtNLM"/>
    </source>
</evidence>
<evidence type="ECO:0000313" key="1">
    <source>
        <dbReference type="EMBL" id="MDQ0999280.1"/>
    </source>
</evidence>
<proteinExistence type="predicted"/>
<dbReference type="Pfam" id="PF03567">
    <property type="entry name" value="Sulfotransfer_2"/>
    <property type="match status" value="1"/>
</dbReference>
<dbReference type="InterPro" id="IPR005331">
    <property type="entry name" value="Sulfotransferase"/>
</dbReference>
<gene>
    <name evidence="1" type="ORF">QFZ34_004462</name>
</gene>
<protein>
    <recommendedName>
        <fullName evidence="3">Sulfotransferase family protein</fullName>
    </recommendedName>
</protein>
<name>A0ABU0SH95_9HYPH</name>
<accession>A0ABU0SH95</accession>
<evidence type="ECO:0000313" key="2">
    <source>
        <dbReference type="Proteomes" id="UP001237780"/>
    </source>
</evidence>
<sequence>MLLPWKTASQTMVARLSGYNESPYSAFFSFNPTLNRIVHQHMTCADFACLPESKLNYFIGSFVRNPYDRVYSGFRQLQEDIRTQPSYSYAAEWIRTLVMKQLDENHRQLQAADFDFDKWLASVTEDQIYEIGYNTNFPLHPGHYWTHINQTQFANFIGRVEHFEKDFSDFCSKVGIVTEARNANVVDLEGAASENPFSYRYINRMDKKSIEKINSLFFRDFELFGYDRLPC</sequence>